<sequence length="147" mass="16775">MVETVSCTRAGSRRARSFNFEQHRRAGKLVLKHSRGRARRACAGPARSRRRARTAPRESESRRRRARRRAAPFRTSFSASLRAAMVGRRASLRGGIRARAACVRTHTCMHACRADACGHERHDPPFRLSRVFICREGTATRSRREYS</sequence>
<dbReference type="EMBL" id="CP000010">
    <property type="protein sequence ID" value="AAU48492.1"/>
    <property type="molecule type" value="Genomic_DNA"/>
</dbReference>
<feature type="compositionally biased region" description="Basic residues" evidence="1">
    <location>
        <begin position="31"/>
        <end position="40"/>
    </location>
</feature>
<evidence type="ECO:0000313" key="2">
    <source>
        <dbReference type="EMBL" id="AAU48492.1"/>
    </source>
</evidence>
<reference evidence="2 3" key="1">
    <citation type="journal article" date="2004" name="Proc. Natl. Acad. Sci. U.S.A.">
        <title>Structural flexibility in the Burkholderia mallei genome.</title>
        <authorList>
            <person name="Nierman W.C."/>
            <person name="DeShazer D."/>
            <person name="Kim H.S."/>
            <person name="Tettelin H."/>
            <person name="Nelson K.E."/>
            <person name="Feldblyum T."/>
            <person name="Ulrich R.L."/>
            <person name="Ronning C.M."/>
            <person name="Brinkac L.M."/>
            <person name="Daugherty S.C."/>
            <person name="Davidsen T.D."/>
            <person name="Deboy R.T."/>
            <person name="Dimitrov G."/>
            <person name="Dodson R.J."/>
            <person name="Durkin A.S."/>
            <person name="Gwinn M.L."/>
            <person name="Haft D.H."/>
            <person name="Khouri H."/>
            <person name="Kolonay J.F."/>
            <person name="Madupu R."/>
            <person name="Mohammoud Y."/>
            <person name="Nelson W.C."/>
            <person name="Radune D."/>
            <person name="Romero C.M."/>
            <person name="Sarria S."/>
            <person name="Selengut J."/>
            <person name="Shamblin C."/>
            <person name="Sullivan S.A."/>
            <person name="White O."/>
            <person name="Yu Y."/>
            <person name="Zafar N."/>
            <person name="Zhou L."/>
            <person name="Fraser C.M."/>
        </authorList>
    </citation>
    <scope>NUCLEOTIDE SEQUENCE [LARGE SCALE GENOMIC DNA]</scope>
    <source>
        <strain evidence="2 3">ATCC 23344</strain>
    </source>
</reference>
<protein>
    <submittedName>
        <fullName evidence="2">Uncharacterized protein</fullName>
    </submittedName>
</protein>
<name>A0A0H2WGC0_BURMA</name>
<feature type="compositionally biased region" description="Basic residues" evidence="1">
    <location>
        <begin position="62"/>
        <end position="71"/>
    </location>
</feature>
<organism evidence="2 3">
    <name type="scientific">Burkholderia mallei (strain ATCC 23344)</name>
    <dbReference type="NCBI Taxonomy" id="243160"/>
    <lineage>
        <taxon>Bacteria</taxon>
        <taxon>Pseudomonadati</taxon>
        <taxon>Pseudomonadota</taxon>
        <taxon>Betaproteobacteria</taxon>
        <taxon>Burkholderiales</taxon>
        <taxon>Burkholderiaceae</taxon>
        <taxon>Burkholderia</taxon>
        <taxon>pseudomallei group</taxon>
    </lineage>
</organism>
<evidence type="ECO:0000313" key="3">
    <source>
        <dbReference type="Proteomes" id="UP000006693"/>
    </source>
</evidence>
<dbReference type="Proteomes" id="UP000006693">
    <property type="component" value="Chromosome 1"/>
</dbReference>
<evidence type="ECO:0000256" key="1">
    <source>
        <dbReference type="SAM" id="MobiDB-lite"/>
    </source>
</evidence>
<dbReference type="KEGG" id="bma:BMA3065"/>
<dbReference type="HOGENOM" id="CLU_1764575_0_0_4"/>
<proteinExistence type="predicted"/>
<dbReference type="AlphaFoldDB" id="A0A0H2WGC0"/>
<keyword evidence="3" id="KW-1185">Reference proteome</keyword>
<accession>A0A0H2WGC0</accession>
<feature type="region of interest" description="Disordered" evidence="1">
    <location>
        <begin position="31"/>
        <end position="74"/>
    </location>
</feature>
<gene>
    <name evidence="2" type="ordered locus">BMA3065</name>
</gene>